<proteinExistence type="predicted"/>
<protein>
    <submittedName>
        <fullName evidence="1">Uncharacterized protein</fullName>
    </submittedName>
</protein>
<dbReference type="SUPFAM" id="SSF50978">
    <property type="entry name" value="WD40 repeat-like"/>
    <property type="match status" value="1"/>
</dbReference>
<dbReference type="EMBL" id="PXNQ02000002">
    <property type="protein sequence ID" value="RNF35739.1"/>
    <property type="molecule type" value="Genomic_DNA"/>
</dbReference>
<dbReference type="Gene3D" id="2.120.10.30">
    <property type="entry name" value="TolB, C-terminal domain"/>
    <property type="match status" value="1"/>
</dbReference>
<evidence type="ECO:0000313" key="2">
    <source>
        <dbReference type="Proteomes" id="UP000238137"/>
    </source>
</evidence>
<organism evidence="1 2">
    <name type="scientific">Paracoccus methylarcula</name>
    <dbReference type="NCBI Taxonomy" id="72022"/>
    <lineage>
        <taxon>Bacteria</taxon>
        <taxon>Pseudomonadati</taxon>
        <taxon>Pseudomonadota</taxon>
        <taxon>Alphaproteobacteria</taxon>
        <taxon>Rhodobacterales</taxon>
        <taxon>Paracoccaceae</taxon>
        <taxon>Paracoccus</taxon>
    </lineage>
</organism>
<dbReference type="Proteomes" id="UP000238137">
    <property type="component" value="Unassembled WGS sequence"/>
</dbReference>
<dbReference type="InterPro" id="IPR011042">
    <property type="entry name" value="6-blade_b-propeller_TolB-like"/>
</dbReference>
<accession>A0A3R7PR58</accession>
<reference evidence="1" key="1">
    <citation type="submission" date="2018-05" db="EMBL/GenBank/DDBJ databases">
        <title>Reclassification of Methylarcula marina and Methylarcula terricola as Paracoccus methylarcula sp.nov., comb.nov. and Paracoccus terricola comb.nov.</title>
        <authorList>
            <person name="Shmareva M.N."/>
            <person name="Doronina N.V."/>
            <person name="Vasilenko O.V."/>
            <person name="Tarlachkov S.V."/>
            <person name="Trotsenko Y.A."/>
        </authorList>
    </citation>
    <scope>NUCLEOTIDE SEQUENCE [LARGE SCALE GENOMIC DNA]</scope>
    <source>
        <strain evidence="1">VKM B-2159</strain>
    </source>
</reference>
<dbReference type="InterPro" id="IPR036322">
    <property type="entry name" value="WD40_repeat_dom_sf"/>
</dbReference>
<dbReference type="OrthoDB" id="8696437at2"/>
<evidence type="ECO:0000313" key="1">
    <source>
        <dbReference type="EMBL" id="RNF35739.1"/>
    </source>
</evidence>
<name>A0A3R7PR58_9RHOB</name>
<dbReference type="RefSeq" id="WP_106690341.1">
    <property type="nucleotide sequence ID" value="NZ_PXNQ02000002.1"/>
</dbReference>
<gene>
    <name evidence="1" type="ORF">A7A09_004970</name>
</gene>
<sequence>MEDNLTLTDSVTDQDNPAYELNGVFAVTSAKVGDVTVVIGGSHDGEGGLSAFVLDSETGELSQTAPNANVHVDQLRPEALSVVTTSQGTFLYAAGENDGLWVYEIDENGGLTQLPSSGPGQANYGSDPGDNNLRNIEAMTPLTGEDGHQYLLNTSINDRDLTLWQIAEDGTLTQAEKVDDDGTLQIDDVRGADVVNVAGRDFAIVGGGEDGVSVFHVDADGKLQNSYNIHDNQSDGRDGEGNIISGNGVAATELNDIDWITTTTTPSGAGYVYVGGQDNGITVFGIDADGKLSVVQNLGNGTYTDAQGNEVNISLGNLRGADVAGFGETRHWLWDHTGIRRSIRSRLIRRAEN</sequence>
<dbReference type="AlphaFoldDB" id="A0A3R7PR58"/>
<keyword evidence="2" id="KW-1185">Reference proteome</keyword>
<comment type="caution">
    <text evidence="1">The sequence shown here is derived from an EMBL/GenBank/DDBJ whole genome shotgun (WGS) entry which is preliminary data.</text>
</comment>